<dbReference type="Pfam" id="PF10263">
    <property type="entry name" value="SprT-like"/>
    <property type="match status" value="1"/>
</dbReference>
<proteinExistence type="predicted"/>
<dbReference type="AlphaFoldDB" id="Q5CUN0"/>
<evidence type="ECO:0000256" key="2">
    <source>
        <dbReference type="ARBA" id="ARBA00023242"/>
    </source>
</evidence>
<dbReference type="PANTHER" id="PTHR21220">
    <property type="entry name" value="DNA-DEPENDENT METALLOPROTEASE SPRTN"/>
    <property type="match status" value="1"/>
</dbReference>
<evidence type="ECO:0000259" key="3">
    <source>
        <dbReference type="SMART" id="SM00731"/>
    </source>
</evidence>
<dbReference type="RefSeq" id="XP_626784.1">
    <property type="nucleotide sequence ID" value="XM_626784.1"/>
</dbReference>
<dbReference type="SMART" id="SM00731">
    <property type="entry name" value="SprT"/>
    <property type="match status" value="1"/>
</dbReference>
<evidence type="ECO:0000256" key="1">
    <source>
        <dbReference type="ARBA" id="ARBA00004123"/>
    </source>
</evidence>
<evidence type="ECO:0000313" key="5">
    <source>
        <dbReference type="Proteomes" id="UP000006726"/>
    </source>
</evidence>
<dbReference type="GO" id="GO:0005634">
    <property type="term" value="C:nucleus"/>
    <property type="evidence" value="ECO:0007669"/>
    <property type="project" value="UniProtKB-SubCell"/>
</dbReference>
<dbReference type="KEGG" id="cpv:cgd3_2160"/>
<name>Q5CUN0_CRYPI</name>
<comment type="subcellular location">
    <subcellularLocation>
        <location evidence="1">Nucleus</location>
    </subcellularLocation>
</comment>
<dbReference type="GeneID" id="3373784"/>
<feature type="non-terminal residue" evidence="4">
    <location>
        <position position="1"/>
    </location>
</feature>
<gene>
    <name evidence="4" type="ORF">cgd3_2160</name>
</gene>
<comment type="caution">
    <text evidence="4">The sequence shown here is derived from an EMBL/GenBank/DDBJ whole genome shotgun (WGS) entry which is preliminary data.</text>
</comment>
<keyword evidence="4" id="KW-0645">Protease</keyword>
<organism evidence="4 5">
    <name type="scientific">Cryptosporidium parvum (strain Iowa II)</name>
    <dbReference type="NCBI Taxonomy" id="353152"/>
    <lineage>
        <taxon>Eukaryota</taxon>
        <taxon>Sar</taxon>
        <taxon>Alveolata</taxon>
        <taxon>Apicomplexa</taxon>
        <taxon>Conoidasida</taxon>
        <taxon>Coccidia</taxon>
        <taxon>Eucoccidiorida</taxon>
        <taxon>Eimeriorina</taxon>
        <taxon>Cryptosporidiidae</taxon>
        <taxon>Cryptosporidium</taxon>
    </lineage>
</organism>
<dbReference type="OrthoDB" id="5236983at2759"/>
<accession>Q5CUN0</accession>
<dbReference type="Proteomes" id="UP000006726">
    <property type="component" value="Chromosome 3"/>
</dbReference>
<feature type="domain" description="SprT-like" evidence="3">
    <location>
        <begin position="26"/>
        <end position="194"/>
    </location>
</feature>
<dbReference type="EMBL" id="AAEE01000004">
    <property type="protein sequence ID" value="EAK89269.1"/>
    <property type="molecule type" value="Genomic_DNA"/>
</dbReference>
<protein>
    <submittedName>
        <fullName evidence="4">SprT like metalloprotease</fullName>
    </submittedName>
</protein>
<dbReference type="STRING" id="353152.Q5CUN0"/>
<keyword evidence="5" id="KW-1185">Reference proteome</keyword>
<dbReference type="GO" id="GO:0006508">
    <property type="term" value="P:proteolysis"/>
    <property type="evidence" value="ECO:0007669"/>
    <property type="project" value="UniProtKB-KW"/>
</dbReference>
<dbReference type="GO" id="GO:0006974">
    <property type="term" value="P:DNA damage response"/>
    <property type="evidence" value="ECO:0007669"/>
    <property type="project" value="InterPro"/>
</dbReference>
<evidence type="ECO:0000313" key="4">
    <source>
        <dbReference type="EMBL" id="EAK89269.1"/>
    </source>
</evidence>
<dbReference type="InterPro" id="IPR044245">
    <property type="entry name" value="Spartan"/>
</dbReference>
<keyword evidence="2" id="KW-0539">Nucleus</keyword>
<dbReference type="GO" id="GO:0004222">
    <property type="term" value="F:metalloendopeptidase activity"/>
    <property type="evidence" value="ECO:0007669"/>
    <property type="project" value="InterPro"/>
</dbReference>
<dbReference type="Pfam" id="PF22934">
    <property type="entry name" value="SPRTN_ZBD"/>
    <property type="match status" value="1"/>
</dbReference>
<dbReference type="InParanoid" id="Q5CUN0"/>
<dbReference type="InterPro" id="IPR006640">
    <property type="entry name" value="SprT-like_domain"/>
</dbReference>
<sequence>LLNKVLQKKIINQFNSRDEDLASGFPDIHELLLEYNDLYFFGSLGSVIIRWSNRMTLCAGKCTYETGGRCIVSLSEPLLKYRSVKELRETILHELIHAYLFVTSNDRDRNFHGKEFCFHMNRINKMSGLNITIYHNFHDELNYYRRYIWRCDGVCRNHPPYYGYVRRSINRKPGPADSWWNFHRKTCGGCFVKEAKTLPQINNLESLGTRPNGQTSSPNMHQDDILEIIEISD</sequence>
<dbReference type="GO" id="GO:0003697">
    <property type="term" value="F:single-stranded DNA binding"/>
    <property type="evidence" value="ECO:0007669"/>
    <property type="project" value="InterPro"/>
</dbReference>
<dbReference type="PANTHER" id="PTHR21220:SF0">
    <property type="entry name" value="DNA-DEPENDENT METALLOPROTEASE SPRTN"/>
    <property type="match status" value="1"/>
</dbReference>
<dbReference type="GO" id="GO:0031593">
    <property type="term" value="F:polyubiquitin modification-dependent protein binding"/>
    <property type="evidence" value="ECO:0007669"/>
    <property type="project" value="TreeGrafter"/>
</dbReference>
<keyword evidence="4" id="KW-0482">Metalloprotease</keyword>
<dbReference type="InterPro" id="IPR055220">
    <property type="entry name" value="SPRTN_ZBD"/>
</dbReference>
<dbReference type="OMA" id="IWRCNGP"/>
<reference evidence="4 5" key="1">
    <citation type="journal article" date="2004" name="Science">
        <title>Complete genome sequence of the apicomplexan, Cryptosporidium parvum.</title>
        <authorList>
            <person name="Abrahamsen M.S."/>
            <person name="Templeton T.J."/>
            <person name="Enomoto S."/>
            <person name="Abrahante J.E."/>
            <person name="Zhu G."/>
            <person name="Lancto C.A."/>
            <person name="Deng M."/>
            <person name="Liu C."/>
            <person name="Widmer G."/>
            <person name="Tzipori S."/>
            <person name="Buck G.A."/>
            <person name="Xu P."/>
            <person name="Bankier A.T."/>
            <person name="Dear P.H."/>
            <person name="Konfortov B.A."/>
            <person name="Spriggs H.F."/>
            <person name="Iyer L."/>
            <person name="Anantharaman V."/>
            <person name="Aravind L."/>
            <person name="Kapur V."/>
        </authorList>
    </citation>
    <scope>NUCLEOTIDE SEQUENCE [LARGE SCALE GENOMIC DNA]</scope>
    <source>
        <strain evidence="5">Iowa II</strain>
    </source>
</reference>
<keyword evidence="4" id="KW-0378">Hydrolase</keyword>